<organism evidence="2 3">
    <name type="scientific">Prorocentrum cordatum</name>
    <dbReference type="NCBI Taxonomy" id="2364126"/>
    <lineage>
        <taxon>Eukaryota</taxon>
        <taxon>Sar</taxon>
        <taxon>Alveolata</taxon>
        <taxon>Dinophyceae</taxon>
        <taxon>Prorocentrales</taxon>
        <taxon>Prorocentraceae</taxon>
        <taxon>Prorocentrum</taxon>
    </lineage>
</organism>
<keyword evidence="3" id="KW-1185">Reference proteome</keyword>
<dbReference type="EMBL" id="CAUYUJ010000896">
    <property type="protein sequence ID" value="CAK0793092.1"/>
    <property type="molecule type" value="Genomic_DNA"/>
</dbReference>
<evidence type="ECO:0000256" key="1">
    <source>
        <dbReference type="SAM" id="MobiDB-lite"/>
    </source>
</evidence>
<reference evidence="2" key="1">
    <citation type="submission" date="2023-10" db="EMBL/GenBank/DDBJ databases">
        <authorList>
            <person name="Chen Y."/>
            <person name="Shah S."/>
            <person name="Dougan E. K."/>
            <person name="Thang M."/>
            <person name="Chan C."/>
        </authorList>
    </citation>
    <scope>NUCLEOTIDE SEQUENCE [LARGE SCALE GENOMIC DNA]</scope>
</reference>
<protein>
    <submittedName>
        <fullName evidence="2">Uncharacterized protein</fullName>
    </submittedName>
</protein>
<evidence type="ECO:0000313" key="2">
    <source>
        <dbReference type="EMBL" id="CAK0793092.1"/>
    </source>
</evidence>
<feature type="compositionally biased region" description="Low complexity" evidence="1">
    <location>
        <begin position="16"/>
        <end position="51"/>
    </location>
</feature>
<dbReference type="Proteomes" id="UP001189429">
    <property type="component" value="Unassembled WGS sequence"/>
</dbReference>
<name>A0ABN9PJV1_9DINO</name>
<gene>
    <name evidence="2" type="ORF">PCOR1329_LOCUS3502</name>
</gene>
<comment type="caution">
    <text evidence="2">The sequence shown here is derived from an EMBL/GenBank/DDBJ whole genome shotgun (WGS) entry which is preliminary data.</text>
</comment>
<sequence length="99" mass="10425">MYLTPLWRSALRSEGARLSSPSWSSPSSRRSASTAASRASSTSSGDSSLGRNRGCFTLPLSGPLLIVYRTRHAFFVVSQDVLDAALALRAAGPTVPGRG</sequence>
<evidence type="ECO:0000313" key="3">
    <source>
        <dbReference type="Proteomes" id="UP001189429"/>
    </source>
</evidence>
<proteinExistence type="predicted"/>
<accession>A0ABN9PJV1</accession>
<feature type="region of interest" description="Disordered" evidence="1">
    <location>
        <begin position="13"/>
        <end position="52"/>
    </location>
</feature>